<evidence type="ECO:0000256" key="1">
    <source>
        <dbReference type="SAM" id="Phobius"/>
    </source>
</evidence>
<comment type="caution">
    <text evidence="3">The sequence shown here is derived from an EMBL/GenBank/DDBJ whole genome shotgun (WGS) entry which is preliminary data.</text>
</comment>
<evidence type="ECO:0000259" key="2">
    <source>
        <dbReference type="PROSITE" id="PS50404"/>
    </source>
</evidence>
<dbReference type="GO" id="GO:0009055">
    <property type="term" value="F:electron transfer activity"/>
    <property type="evidence" value="ECO:0007669"/>
    <property type="project" value="TreeGrafter"/>
</dbReference>
<keyword evidence="1" id="KW-0472">Membrane</keyword>
<dbReference type="PROSITE" id="PS51354">
    <property type="entry name" value="GLUTAREDOXIN_2"/>
    <property type="match status" value="1"/>
</dbReference>
<organism evidence="3 4">
    <name type="scientific">Undibacterium terreum</name>
    <dbReference type="NCBI Taxonomy" id="1224302"/>
    <lineage>
        <taxon>Bacteria</taxon>
        <taxon>Pseudomonadati</taxon>
        <taxon>Pseudomonadota</taxon>
        <taxon>Betaproteobacteria</taxon>
        <taxon>Burkholderiales</taxon>
        <taxon>Oxalobacteraceae</taxon>
        <taxon>Undibacterium</taxon>
    </lineage>
</organism>
<proteinExistence type="predicted"/>
<reference evidence="3" key="2">
    <citation type="submission" date="2020-09" db="EMBL/GenBank/DDBJ databases">
        <authorList>
            <person name="Sun Q."/>
            <person name="Zhou Y."/>
        </authorList>
    </citation>
    <scope>NUCLEOTIDE SEQUENCE</scope>
    <source>
        <strain evidence="3">CGMCC 1.10998</strain>
    </source>
</reference>
<dbReference type="Gene3D" id="3.40.30.10">
    <property type="entry name" value="Glutaredoxin"/>
    <property type="match status" value="1"/>
</dbReference>
<feature type="transmembrane region" description="Helical" evidence="1">
    <location>
        <begin position="62"/>
        <end position="80"/>
    </location>
</feature>
<dbReference type="GO" id="GO:0045454">
    <property type="term" value="P:cell redox homeostasis"/>
    <property type="evidence" value="ECO:0007669"/>
    <property type="project" value="TreeGrafter"/>
</dbReference>
<dbReference type="SUPFAM" id="SSF52833">
    <property type="entry name" value="Thioredoxin-like"/>
    <property type="match status" value="1"/>
</dbReference>
<protein>
    <recommendedName>
        <fullName evidence="2">GST N-terminal domain-containing protein</fullName>
    </recommendedName>
</protein>
<dbReference type="PANTHER" id="PTHR34386">
    <property type="entry name" value="GLUTAREDOXIN"/>
    <property type="match status" value="1"/>
</dbReference>
<dbReference type="EMBL" id="BMED01000008">
    <property type="protein sequence ID" value="GGC99098.1"/>
    <property type="molecule type" value="Genomic_DNA"/>
</dbReference>
<dbReference type="CDD" id="cd02976">
    <property type="entry name" value="NrdH"/>
    <property type="match status" value="1"/>
</dbReference>
<accession>A0A916V196</accession>
<feature type="domain" description="GST N-terminal" evidence="2">
    <location>
        <begin position="105"/>
        <end position="184"/>
    </location>
</feature>
<keyword evidence="1" id="KW-1133">Transmembrane helix</keyword>
<keyword evidence="4" id="KW-1185">Reference proteome</keyword>
<dbReference type="AlphaFoldDB" id="A0A916V196"/>
<evidence type="ECO:0000313" key="4">
    <source>
        <dbReference type="Proteomes" id="UP000637423"/>
    </source>
</evidence>
<dbReference type="PROSITE" id="PS50404">
    <property type="entry name" value="GST_NTER"/>
    <property type="match status" value="1"/>
</dbReference>
<dbReference type="PANTHER" id="PTHR34386:SF1">
    <property type="entry name" value="GLUTAREDOXIN-LIKE PROTEIN NRDH"/>
    <property type="match status" value="1"/>
</dbReference>
<sequence length="184" mass="19530">MPQICPKCSYIRKATDGGPEWQCPSCQVVYSKAGGADADASYGKYGAASVSRAPAESSKLKLIVLLVILAATIVVARPIMKARALRHAAGTGITADSTTSNTAQPTVILYGTTWCGYCAATRKFFKENGIRYTELDVEKTTEGYNGHKKLGGGGVPVVTIGDQVLHGYSEEALNQTLGPWLKKS</sequence>
<reference evidence="3" key="1">
    <citation type="journal article" date="2014" name="Int. J. Syst. Evol. Microbiol.">
        <title>Complete genome sequence of Corynebacterium casei LMG S-19264T (=DSM 44701T), isolated from a smear-ripened cheese.</title>
        <authorList>
            <consortium name="US DOE Joint Genome Institute (JGI-PGF)"/>
            <person name="Walter F."/>
            <person name="Albersmeier A."/>
            <person name="Kalinowski J."/>
            <person name="Ruckert C."/>
        </authorList>
    </citation>
    <scope>NUCLEOTIDE SEQUENCE</scope>
    <source>
        <strain evidence="3">CGMCC 1.10998</strain>
    </source>
</reference>
<dbReference type="InterPro" id="IPR051548">
    <property type="entry name" value="Grx-like_ET"/>
</dbReference>
<dbReference type="InterPro" id="IPR002109">
    <property type="entry name" value="Glutaredoxin"/>
</dbReference>
<dbReference type="Pfam" id="PF00462">
    <property type="entry name" value="Glutaredoxin"/>
    <property type="match status" value="1"/>
</dbReference>
<dbReference type="InterPro" id="IPR004045">
    <property type="entry name" value="Glutathione_S-Trfase_N"/>
</dbReference>
<gene>
    <name evidence="3" type="ORF">GCM10011396_53290</name>
</gene>
<dbReference type="RefSeq" id="WP_188569209.1">
    <property type="nucleotide sequence ID" value="NZ_BMED01000008.1"/>
</dbReference>
<dbReference type="InterPro" id="IPR036249">
    <property type="entry name" value="Thioredoxin-like_sf"/>
</dbReference>
<keyword evidence="1" id="KW-0812">Transmembrane</keyword>
<dbReference type="Proteomes" id="UP000637423">
    <property type="component" value="Unassembled WGS sequence"/>
</dbReference>
<evidence type="ECO:0000313" key="3">
    <source>
        <dbReference type="EMBL" id="GGC99098.1"/>
    </source>
</evidence>
<name>A0A916V196_9BURK</name>